<evidence type="ECO:0000256" key="20">
    <source>
        <dbReference type="ARBA" id="ARBA00047899"/>
    </source>
</evidence>
<feature type="compositionally biased region" description="Basic and acidic residues" evidence="26">
    <location>
        <begin position="701"/>
        <end position="717"/>
    </location>
</feature>
<dbReference type="Proteomes" id="UP000008672">
    <property type="component" value="Unassembled WGS sequence"/>
</dbReference>
<dbReference type="Pfam" id="PF00069">
    <property type="entry name" value="Pkinase"/>
    <property type="match status" value="1"/>
</dbReference>
<dbReference type="EC" id="2.7.11.1" evidence="5"/>
<dbReference type="AlphaFoldDB" id="H3A0G9"/>
<comment type="cofactor">
    <cofactor evidence="1">
        <name>Mn(2+)</name>
        <dbReference type="ChEBI" id="CHEBI:29035"/>
    </cofactor>
</comment>
<comment type="subcellular location">
    <subcellularLocation>
        <location evidence="2">Cell projection</location>
        <location evidence="2">Cilium</location>
    </subcellularLocation>
    <subcellularLocation>
        <location evidence="3">Cytoplasm</location>
    </subcellularLocation>
</comment>
<dbReference type="EMBL" id="AFYH01253724">
    <property type="status" value="NOT_ANNOTATED_CDS"/>
    <property type="molecule type" value="Genomic_DNA"/>
</dbReference>
<dbReference type="CDD" id="cd08223">
    <property type="entry name" value="STKc_Nek4"/>
    <property type="match status" value="1"/>
</dbReference>
<evidence type="ECO:0000256" key="12">
    <source>
        <dbReference type="ARBA" id="ARBA00022723"/>
    </source>
</evidence>
<dbReference type="SUPFAM" id="SSF56112">
    <property type="entry name" value="Protein kinase-like (PK-like)"/>
    <property type="match status" value="1"/>
</dbReference>
<keyword evidence="10" id="KW-0132">Cell division</keyword>
<dbReference type="FunCoup" id="H3A0G9">
    <property type="interactions" value="2377"/>
</dbReference>
<feature type="region of interest" description="Disordered" evidence="26">
    <location>
        <begin position="299"/>
        <end position="353"/>
    </location>
</feature>
<dbReference type="FunFam" id="1.10.510.10:FF:000219">
    <property type="entry name" value="Putative serine/threonine-protein kinase Nek4"/>
    <property type="match status" value="1"/>
</dbReference>
<keyword evidence="18" id="KW-0966">Cell projection</keyword>
<dbReference type="InterPro" id="IPR008271">
    <property type="entry name" value="Ser/Thr_kinase_AS"/>
</dbReference>
<feature type="compositionally biased region" description="Polar residues" evidence="26">
    <location>
        <begin position="342"/>
        <end position="353"/>
    </location>
</feature>
<keyword evidence="6" id="KW-0488">Methylation</keyword>
<dbReference type="Bgee" id="ENSLACG00000002812">
    <property type="expression patterns" value="Expressed in pelvic fin and 2 other cell types or tissues"/>
</dbReference>
<keyword evidence="9" id="KW-0597">Phosphoprotein</keyword>
<dbReference type="PROSITE" id="PS50011">
    <property type="entry name" value="PROTEIN_KINASE_DOM"/>
    <property type="match status" value="1"/>
</dbReference>
<dbReference type="GO" id="GO:0005737">
    <property type="term" value="C:cytoplasm"/>
    <property type="evidence" value="ECO:0007669"/>
    <property type="project" value="UniProtKB-SubCell"/>
</dbReference>
<evidence type="ECO:0000256" key="4">
    <source>
        <dbReference type="ARBA" id="ARBA00010886"/>
    </source>
</evidence>
<evidence type="ECO:0000256" key="9">
    <source>
        <dbReference type="ARBA" id="ARBA00022553"/>
    </source>
</evidence>
<dbReference type="PANTHER" id="PTHR44899">
    <property type="entry name" value="CAMK FAMILY PROTEIN KINASE"/>
    <property type="match status" value="1"/>
</dbReference>
<keyword evidence="29" id="KW-1185">Reference proteome</keyword>
<feature type="binding site" evidence="25">
    <location>
        <position position="36"/>
    </location>
    <ligand>
        <name>ATP</name>
        <dbReference type="ChEBI" id="CHEBI:30616"/>
    </ligand>
</feature>
<dbReference type="EMBL" id="AFYH01253719">
    <property type="status" value="NOT_ANNOTATED_CDS"/>
    <property type="molecule type" value="Genomic_DNA"/>
</dbReference>
<comment type="catalytic activity">
    <reaction evidence="20">
        <text>L-threonyl-[protein] + ATP = O-phospho-L-threonyl-[protein] + ADP + H(+)</text>
        <dbReference type="Rhea" id="RHEA:46608"/>
        <dbReference type="Rhea" id="RHEA-COMP:11060"/>
        <dbReference type="Rhea" id="RHEA-COMP:11605"/>
        <dbReference type="ChEBI" id="CHEBI:15378"/>
        <dbReference type="ChEBI" id="CHEBI:30013"/>
        <dbReference type="ChEBI" id="CHEBI:30616"/>
        <dbReference type="ChEBI" id="CHEBI:61977"/>
        <dbReference type="ChEBI" id="CHEBI:456216"/>
        <dbReference type="EC" id="2.7.11.1"/>
    </reaction>
</comment>
<keyword evidence="8" id="KW-0723">Serine/threonine-protein kinase</keyword>
<dbReference type="SMART" id="SM00220">
    <property type="entry name" value="S_TKc"/>
    <property type="match status" value="1"/>
</dbReference>
<dbReference type="InterPro" id="IPR011009">
    <property type="entry name" value="Kinase-like_dom_sf"/>
</dbReference>
<dbReference type="GO" id="GO:0051301">
    <property type="term" value="P:cell division"/>
    <property type="evidence" value="ECO:0007669"/>
    <property type="project" value="UniProtKB-KW"/>
</dbReference>
<dbReference type="EMBL" id="AFYH01253721">
    <property type="status" value="NOT_ANNOTATED_CDS"/>
    <property type="molecule type" value="Genomic_DNA"/>
</dbReference>
<feature type="region of interest" description="Disordered" evidence="26">
    <location>
        <begin position="683"/>
        <end position="717"/>
    </location>
</feature>
<dbReference type="PROSITE" id="PS00107">
    <property type="entry name" value="PROTEIN_KINASE_ATP"/>
    <property type="match status" value="1"/>
</dbReference>
<dbReference type="Gene3D" id="3.30.200.20">
    <property type="entry name" value="Phosphorylase Kinase, domain 1"/>
    <property type="match status" value="1"/>
</dbReference>
<keyword evidence="11" id="KW-0808">Transferase</keyword>
<evidence type="ECO:0000256" key="11">
    <source>
        <dbReference type="ARBA" id="ARBA00022679"/>
    </source>
</evidence>
<keyword evidence="7" id="KW-0963">Cytoplasm</keyword>
<feature type="compositionally biased region" description="Polar residues" evidence="26">
    <location>
        <begin position="528"/>
        <end position="541"/>
    </location>
</feature>
<dbReference type="OMA" id="CLREHMG"/>
<dbReference type="Gene3D" id="1.10.510.10">
    <property type="entry name" value="Transferase(Phosphotransferase) domain 1"/>
    <property type="match status" value="1"/>
</dbReference>
<dbReference type="eggNOG" id="KOG0589">
    <property type="taxonomic scope" value="Eukaryota"/>
</dbReference>
<feature type="compositionally biased region" description="Polar residues" evidence="26">
    <location>
        <begin position="299"/>
        <end position="316"/>
    </location>
</feature>
<keyword evidence="13 25" id="KW-0547">Nucleotide-binding</keyword>
<feature type="region of interest" description="Disordered" evidence="26">
    <location>
        <begin position="571"/>
        <end position="648"/>
    </location>
</feature>
<evidence type="ECO:0000256" key="25">
    <source>
        <dbReference type="PROSITE-ProRule" id="PRU10141"/>
    </source>
</evidence>
<protein>
    <recommendedName>
        <fullName evidence="22">Serine/threonine-protein kinase Nek4</fullName>
        <ecNumber evidence="5">2.7.11.1</ecNumber>
    </recommendedName>
    <alternativeName>
        <fullName evidence="24">Never in mitosis A-related kinase 4</fullName>
    </alternativeName>
    <alternativeName>
        <fullName evidence="23">Serine/threonine-protein kinase 2</fullName>
    </alternativeName>
</protein>
<dbReference type="GO" id="GO:0005929">
    <property type="term" value="C:cilium"/>
    <property type="evidence" value="ECO:0007669"/>
    <property type="project" value="UniProtKB-SubCell"/>
</dbReference>
<evidence type="ECO:0000256" key="8">
    <source>
        <dbReference type="ARBA" id="ARBA00022527"/>
    </source>
</evidence>
<dbReference type="EMBL" id="AFYH01253723">
    <property type="status" value="NOT_ANNOTATED_CDS"/>
    <property type="molecule type" value="Genomic_DNA"/>
</dbReference>
<dbReference type="InterPro" id="IPR000719">
    <property type="entry name" value="Prot_kinase_dom"/>
</dbReference>
<dbReference type="InParanoid" id="H3A0G9"/>
<keyword evidence="17" id="KW-0460">Magnesium</keyword>
<sequence>LSMESYSFRRAVGKGSYGEVNLVRRNSDGKQYVIKKLNLRNASSRERKAAEQEAQLLSQLKHPNIVTYRESWEGEDGQLYIVMGFCEGGDLYHKLKEQKGKLLPENQVVEWFVQIAMALQYLHEKHILHRDLKTQNIFLTRTSIIKVGDLGIARVLENQYDMASTLIGTPYYMSPELFSNKPYNYKSDVWALGCCVYEMATLKHAFNAKDMNSLVYRIIEGKLPAMPKDYSPHLGELIRSMLSKTPEERPDVKTILRQPYIKRQISLFLEATKAKTAKNRKKASDFKPNNAASMKSDLECNQESGMSPQQPLSSLQNEEKPPEEPKCDHSDPGQHSAAEITPDSQQSASKADLNTTGTSLATVSNVDIDILPVSEVKNPKSDHLIRDKKMRHPVVCDEVEPRRPLTCAQSNQARPYRGAKLVAKAQSKPNKQTEVEIMEEKDDTMKLLQPISKEPWSEEKGILESYLLHCFSEIQTNHFVFLFVSDCNATSSSMTTGIAVGNLLHHLKEGVAHSCAIEDPVEKKSPLQPYNSVSEPSISQQQRHKRKPQVRHFSDFNKLLKDLWFSRKAVVPRPLPSPPRRENKLNVKKARSNADKVSTEVSHSMSSSKDSVITASQDRPLSARERRRLKQSQEDFCPSVPSGRRTSHSVVLEAKSCVEKQHIKVGRSSSDCKVSQEKKPSILVHGLSDDDDFSSSTSSTDKSEGDLKEGKSDSNEMHDLVQLMTQTLKMDSRSDHAEHPSPKPLAEFKLHRKYRDTLILHGITKEEPEEFRFSDLPSDTVSVSEKIRRTIEALRADVVQGLGVKLLERVYDIMEEDDEIQKEKCLREHMGEKKYDEYSLKARQLKFLEDNAHF</sequence>
<dbReference type="FunFam" id="3.30.200.20:FF:000247">
    <property type="entry name" value="serine/threonine-protein kinase Nek4 isoform X1"/>
    <property type="match status" value="1"/>
</dbReference>
<feature type="domain" description="Protein kinase" evidence="27">
    <location>
        <begin position="6"/>
        <end position="261"/>
    </location>
</feature>
<feature type="compositionally biased region" description="Basic and acidic residues" evidence="26">
    <location>
        <begin position="317"/>
        <end position="332"/>
    </location>
</feature>
<dbReference type="GO" id="GO:0005524">
    <property type="term" value="F:ATP binding"/>
    <property type="evidence" value="ECO:0007669"/>
    <property type="project" value="UniProtKB-UniRule"/>
</dbReference>
<evidence type="ECO:0000256" key="21">
    <source>
        <dbReference type="ARBA" id="ARBA00048679"/>
    </source>
</evidence>
<evidence type="ECO:0000313" key="29">
    <source>
        <dbReference type="Proteomes" id="UP000008672"/>
    </source>
</evidence>
<evidence type="ECO:0000256" key="22">
    <source>
        <dbReference type="ARBA" id="ARBA00067731"/>
    </source>
</evidence>
<dbReference type="GO" id="GO:0004674">
    <property type="term" value="F:protein serine/threonine kinase activity"/>
    <property type="evidence" value="ECO:0007669"/>
    <property type="project" value="UniProtKB-KW"/>
</dbReference>
<keyword evidence="19" id="KW-0131">Cell cycle</keyword>
<dbReference type="GeneTree" id="ENSGT00940000157448"/>
<keyword evidence="14" id="KW-0498">Mitosis</keyword>
<accession>H3A0G9</accession>
<dbReference type="PANTHER" id="PTHR44899:SF7">
    <property type="entry name" value="NIMA-RELATED KINASE"/>
    <property type="match status" value="1"/>
</dbReference>
<feature type="region of interest" description="Disordered" evidence="26">
    <location>
        <begin position="523"/>
        <end position="550"/>
    </location>
</feature>
<gene>
    <name evidence="28" type="primary">NEK4</name>
</gene>
<evidence type="ECO:0000256" key="2">
    <source>
        <dbReference type="ARBA" id="ARBA00004138"/>
    </source>
</evidence>
<evidence type="ECO:0000256" key="18">
    <source>
        <dbReference type="ARBA" id="ARBA00023273"/>
    </source>
</evidence>
<evidence type="ECO:0000256" key="14">
    <source>
        <dbReference type="ARBA" id="ARBA00022776"/>
    </source>
</evidence>
<evidence type="ECO:0000259" key="27">
    <source>
        <dbReference type="PROSITE" id="PS50011"/>
    </source>
</evidence>
<dbReference type="GO" id="GO:0046872">
    <property type="term" value="F:metal ion binding"/>
    <property type="evidence" value="ECO:0007669"/>
    <property type="project" value="UniProtKB-KW"/>
</dbReference>
<organism evidence="28 29">
    <name type="scientific">Latimeria chalumnae</name>
    <name type="common">Coelacanth</name>
    <dbReference type="NCBI Taxonomy" id="7897"/>
    <lineage>
        <taxon>Eukaryota</taxon>
        <taxon>Metazoa</taxon>
        <taxon>Chordata</taxon>
        <taxon>Craniata</taxon>
        <taxon>Vertebrata</taxon>
        <taxon>Euteleostomi</taxon>
        <taxon>Coelacanthiformes</taxon>
        <taxon>Coelacanthidae</taxon>
        <taxon>Latimeria</taxon>
    </lineage>
</organism>
<comment type="catalytic activity">
    <reaction evidence="21">
        <text>L-seryl-[protein] + ATP = O-phospho-L-seryl-[protein] + ADP + H(+)</text>
        <dbReference type="Rhea" id="RHEA:17989"/>
        <dbReference type="Rhea" id="RHEA-COMP:9863"/>
        <dbReference type="Rhea" id="RHEA-COMP:11604"/>
        <dbReference type="ChEBI" id="CHEBI:15378"/>
        <dbReference type="ChEBI" id="CHEBI:29999"/>
        <dbReference type="ChEBI" id="CHEBI:30616"/>
        <dbReference type="ChEBI" id="CHEBI:83421"/>
        <dbReference type="ChEBI" id="CHEBI:456216"/>
        <dbReference type="EC" id="2.7.11.1"/>
    </reaction>
</comment>
<dbReference type="InterPro" id="IPR017441">
    <property type="entry name" value="Protein_kinase_ATP_BS"/>
</dbReference>
<evidence type="ECO:0000256" key="16">
    <source>
        <dbReference type="ARBA" id="ARBA00022840"/>
    </source>
</evidence>
<evidence type="ECO:0000256" key="13">
    <source>
        <dbReference type="ARBA" id="ARBA00022741"/>
    </source>
</evidence>
<evidence type="ECO:0000256" key="19">
    <source>
        <dbReference type="ARBA" id="ARBA00023306"/>
    </source>
</evidence>
<evidence type="ECO:0000256" key="26">
    <source>
        <dbReference type="SAM" id="MobiDB-lite"/>
    </source>
</evidence>
<comment type="similarity">
    <text evidence="4">Belongs to the protein kinase superfamily. NEK Ser/Thr protein kinase family. NIMA subfamily.</text>
</comment>
<evidence type="ECO:0000256" key="5">
    <source>
        <dbReference type="ARBA" id="ARBA00012513"/>
    </source>
</evidence>
<dbReference type="PROSITE" id="PS00108">
    <property type="entry name" value="PROTEIN_KINASE_ST"/>
    <property type="match status" value="1"/>
</dbReference>
<reference evidence="28" key="3">
    <citation type="submission" date="2025-09" db="UniProtKB">
        <authorList>
            <consortium name="Ensembl"/>
        </authorList>
    </citation>
    <scope>IDENTIFICATION</scope>
</reference>
<dbReference type="Ensembl" id="ENSLACT00000003170.1">
    <property type="protein sequence ID" value="ENSLACP00000003140.1"/>
    <property type="gene ID" value="ENSLACG00000002812.1"/>
</dbReference>
<evidence type="ECO:0000256" key="24">
    <source>
        <dbReference type="ARBA" id="ARBA00082679"/>
    </source>
</evidence>
<dbReference type="EMBL" id="AFYH01253720">
    <property type="status" value="NOT_ANNOTATED_CDS"/>
    <property type="molecule type" value="Genomic_DNA"/>
</dbReference>
<dbReference type="HOGENOM" id="CLU_017439_0_0_1"/>
<evidence type="ECO:0000256" key="10">
    <source>
        <dbReference type="ARBA" id="ARBA00022618"/>
    </source>
</evidence>
<evidence type="ECO:0000313" key="28">
    <source>
        <dbReference type="Ensembl" id="ENSLACP00000003140.1"/>
    </source>
</evidence>
<name>H3A0G9_LATCH</name>
<dbReference type="EMBL" id="AFYH01253722">
    <property type="status" value="NOT_ANNOTATED_CDS"/>
    <property type="molecule type" value="Genomic_DNA"/>
</dbReference>
<feature type="compositionally biased region" description="Low complexity" evidence="26">
    <location>
        <begin position="599"/>
        <end position="611"/>
    </location>
</feature>
<proteinExistence type="inferred from homology"/>
<evidence type="ECO:0000256" key="23">
    <source>
        <dbReference type="ARBA" id="ARBA00080102"/>
    </source>
</evidence>
<evidence type="ECO:0000256" key="1">
    <source>
        <dbReference type="ARBA" id="ARBA00001936"/>
    </source>
</evidence>
<evidence type="ECO:0000256" key="7">
    <source>
        <dbReference type="ARBA" id="ARBA00022490"/>
    </source>
</evidence>
<evidence type="ECO:0000256" key="3">
    <source>
        <dbReference type="ARBA" id="ARBA00004496"/>
    </source>
</evidence>
<dbReference type="InterPro" id="IPR051131">
    <property type="entry name" value="NEK_Ser/Thr_kinase_NIMA"/>
</dbReference>
<reference evidence="29" key="1">
    <citation type="submission" date="2011-08" db="EMBL/GenBank/DDBJ databases">
        <title>The draft genome of Latimeria chalumnae.</title>
        <authorList>
            <person name="Di Palma F."/>
            <person name="Alfoldi J."/>
            <person name="Johnson J."/>
            <person name="Berlin A."/>
            <person name="Gnerre S."/>
            <person name="Jaffe D."/>
            <person name="MacCallum I."/>
            <person name="Young S."/>
            <person name="Walker B.J."/>
            <person name="Lander E."/>
            <person name="Lindblad-Toh K."/>
        </authorList>
    </citation>
    <scope>NUCLEOTIDE SEQUENCE [LARGE SCALE GENOMIC DNA]</scope>
    <source>
        <strain evidence="29">Wild caught</strain>
    </source>
</reference>
<evidence type="ECO:0000256" key="15">
    <source>
        <dbReference type="ARBA" id="ARBA00022777"/>
    </source>
</evidence>
<evidence type="ECO:0000256" key="6">
    <source>
        <dbReference type="ARBA" id="ARBA00022481"/>
    </source>
</evidence>
<evidence type="ECO:0000256" key="17">
    <source>
        <dbReference type="ARBA" id="ARBA00022842"/>
    </source>
</evidence>
<reference evidence="28" key="2">
    <citation type="submission" date="2025-08" db="UniProtKB">
        <authorList>
            <consortium name="Ensembl"/>
        </authorList>
    </citation>
    <scope>IDENTIFICATION</scope>
</reference>
<keyword evidence="12" id="KW-0479">Metal-binding</keyword>
<keyword evidence="16 25" id="KW-0067">ATP-binding</keyword>
<dbReference type="STRING" id="7897.ENSLACP00000003140"/>
<keyword evidence="15" id="KW-0418">Kinase</keyword>